<reference evidence="2" key="1">
    <citation type="journal article" date="2024" name="Proc. Natl. Acad. Sci. U.S.A.">
        <title>Extraordinary preservation of gene collinearity over three hundred million years revealed in homosporous lycophytes.</title>
        <authorList>
            <person name="Li C."/>
            <person name="Wickell D."/>
            <person name="Kuo L.Y."/>
            <person name="Chen X."/>
            <person name="Nie B."/>
            <person name="Liao X."/>
            <person name="Peng D."/>
            <person name="Ji J."/>
            <person name="Jenkins J."/>
            <person name="Williams M."/>
            <person name="Shu S."/>
            <person name="Plott C."/>
            <person name="Barry K."/>
            <person name="Rajasekar S."/>
            <person name="Grimwood J."/>
            <person name="Han X."/>
            <person name="Sun S."/>
            <person name="Hou Z."/>
            <person name="He W."/>
            <person name="Dai G."/>
            <person name="Sun C."/>
            <person name="Schmutz J."/>
            <person name="Leebens-Mack J.H."/>
            <person name="Li F.W."/>
            <person name="Wang L."/>
        </authorList>
    </citation>
    <scope>NUCLEOTIDE SEQUENCE [LARGE SCALE GENOMIC DNA]</scope>
    <source>
        <strain evidence="2">cv. PW_Plant_1</strain>
    </source>
</reference>
<name>A0ACC2BZU9_DIPCM</name>
<gene>
    <name evidence="1" type="ORF">O6H91_12G026900</name>
</gene>
<proteinExistence type="predicted"/>
<sequence length="443" mass="48219">MATMRRFHAGFLLGLLIFVGGNFGCEAIPISDKHRTPVAVFNAISDTAEKVIQHLGWDKGDAKISNIDMIDAKIGQTLIYEFDIEVGGVVLPLKLSEEIKTWRFLHELPPSNHEAGDIGKEEEYKALVEVLHPEAHEAVLEPFQLAGPVELWIQDAKQLRLAVPHDVEAGVLKRVLLADGAVVTVTGARELSLARPLQFPLPLIGQAHEGGLASSLLNLASRLRYSSRPDGQPLLSLRVVGPTSLVAAASKESDVTTGKLKVKRLAPGSVELVARQQEGVLNEPVELLQAPSISTNPWVWPLPSLNSSDAKLLSLEQALKASLGPAAYRKGTFKLLRARASAASFIHIQFELEKTLSTDAFDSDMWPDWATKPAVQKVEFEILAKVEGDKILPVSARQLDPHAQVVALSSGEMNSNATLTKTPPFLPVIKPMTLDLDWEGIMD</sequence>
<comment type="caution">
    <text evidence="1">The sequence shown here is derived from an EMBL/GenBank/DDBJ whole genome shotgun (WGS) entry which is preliminary data.</text>
</comment>
<protein>
    <submittedName>
        <fullName evidence="1">Uncharacterized protein</fullName>
    </submittedName>
</protein>
<dbReference type="EMBL" id="CM055103">
    <property type="protein sequence ID" value="KAJ7535302.1"/>
    <property type="molecule type" value="Genomic_DNA"/>
</dbReference>
<dbReference type="Proteomes" id="UP001162992">
    <property type="component" value="Chromosome 12"/>
</dbReference>
<accession>A0ACC2BZU9</accession>
<evidence type="ECO:0000313" key="1">
    <source>
        <dbReference type="EMBL" id="KAJ7535302.1"/>
    </source>
</evidence>
<keyword evidence="2" id="KW-1185">Reference proteome</keyword>
<evidence type="ECO:0000313" key="2">
    <source>
        <dbReference type="Proteomes" id="UP001162992"/>
    </source>
</evidence>
<organism evidence="1 2">
    <name type="scientific">Diphasiastrum complanatum</name>
    <name type="common">Issler's clubmoss</name>
    <name type="synonym">Lycopodium complanatum</name>
    <dbReference type="NCBI Taxonomy" id="34168"/>
    <lineage>
        <taxon>Eukaryota</taxon>
        <taxon>Viridiplantae</taxon>
        <taxon>Streptophyta</taxon>
        <taxon>Embryophyta</taxon>
        <taxon>Tracheophyta</taxon>
        <taxon>Lycopodiopsida</taxon>
        <taxon>Lycopodiales</taxon>
        <taxon>Lycopodiaceae</taxon>
        <taxon>Lycopodioideae</taxon>
        <taxon>Diphasiastrum</taxon>
    </lineage>
</organism>